<evidence type="ECO:0000256" key="1">
    <source>
        <dbReference type="ARBA" id="ARBA00004123"/>
    </source>
</evidence>
<keyword evidence="5 7" id="KW-0539">Nucleus</keyword>
<evidence type="ECO:0000313" key="11">
    <source>
        <dbReference type="RefSeq" id="XP_047738367.1"/>
    </source>
</evidence>
<evidence type="ECO:0000256" key="5">
    <source>
        <dbReference type="ARBA" id="ARBA00023242"/>
    </source>
</evidence>
<keyword evidence="4 7" id="KW-0804">Transcription</keyword>
<dbReference type="AlphaFoldDB" id="A0A8B7P7W7"/>
<evidence type="ECO:0000313" key="9">
    <source>
        <dbReference type="RefSeq" id="XP_018021916.1"/>
    </source>
</evidence>
<protein>
    <recommendedName>
        <fullName evidence="7">DNA-directed RNA polymerase III subunit RPC6</fullName>
        <shortName evidence="7">RNA polymerase III subunit C6</shortName>
    </recommendedName>
</protein>
<sequence length="319" mass="35377">MQDDAASTSQTPSVYGSSYSEEEKRILALCEQFKQGITVSVIENDMPHLTKQMVVDALNKLLAKNKLQLLSKQDGSLLYKLKDPVLLHKLKGANKEEQAVYEIIERSGSFGIWARKIRAESNLHLNVVDRVLKRLESKKLIKSINSVQAPKKKFYLVSSIEPDHSLTGGAFYSDNQFDSNFVEVLMDTCYKYLATKLKSAEAEHGKDGPLTVVNAAKVTSKEMQEYIERVKLAKIALSVQDVEKLLDTLELDGVVRSCSGGYGGKAGGGGVKLWRAVPDCTPTPHLLYAPCGVCPMAHRCCDMGSITPQSCRYLEEWLQ</sequence>
<dbReference type="InterPro" id="IPR036390">
    <property type="entry name" value="WH_DNA-bd_sf"/>
</dbReference>
<evidence type="ECO:0000313" key="12">
    <source>
        <dbReference type="RefSeq" id="XP_047738368.1"/>
    </source>
</evidence>
<comment type="function">
    <text evidence="6 7">DNA-dependent RNA polymerase catalyzes the transcription of DNA into RNA using the four ribonucleoside triphosphates as substrates. Specific peripheric component of RNA polymerase III which synthesizes small RNAs, such as 5S rRNA and tRNAs.</text>
</comment>
<evidence type="ECO:0000256" key="6">
    <source>
        <dbReference type="ARBA" id="ARBA00055148"/>
    </source>
</evidence>
<keyword evidence="3 7" id="KW-0240">DNA-directed RNA polymerase</keyword>
<reference evidence="9 10" key="1">
    <citation type="submission" date="2025-04" db="UniProtKB">
        <authorList>
            <consortium name="RefSeq"/>
        </authorList>
    </citation>
    <scope>IDENTIFICATION</scope>
    <source>
        <tissue evidence="9 10">Whole organism</tissue>
    </source>
</reference>
<dbReference type="CTD" id="10621"/>
<dbReference type="GO" id="GO:0005737">
    <property type="term" value="C:cytoplasm"/>
    <property type="evidence" value="ECO:0007669"/>
    <property type="project" value="UniProtKB-ARBA"/>
</dbReference>
<accession>A0A8B7P7W7</accession>
<proteinExistence type="inferred from homology"/>
<dbReference type="Proteomes" id="UP000694843">
    <property type="component" value="Unplaced"/>
</dbReference>
<dbReference type="RefSeq" id="XP_047738367.1">
    <property type="nucleotide sequence ID" value="XM_047882411.1"/>
</dbReference>
<dbReference type="PIRSF" id="PIRSF028763">
    <property type="entry name" value="RNA_pol_Rpc34"/>
    <property type="match status" value="1"/>
</dbReference>
<dbReference type="PANTHER" id="PTHR12780">
    <property type="entry name" value="RNA POLYMERASE III DNA DIRECTED , 39KD SUBUNIT-RELATED"/>
    <property type="match status" value="1"/>
</dbReference>
<keyword evidence="8" id="KW-1185">Reference proteome</keyword>
<dbReference type="OrthoDB" id="613763at2759"/>
<dbReference type="GeneID" id="108678085"/>
<dbReference type="GO" id="GO:0006383">
    <property type="term" value="P:transcription by RNA polymerase III"/>
    <property type="evidence" value="ECO:0007669"/>
    <property type="project" value="UniProtKB-UniRule"/>
</dbReference>
<dbReference type="OMA" id="VGTTKKC"/>
<dbReference type="GO" id="GO:0005666">
    <property type="term" value="C:RNA polymerase III complex"/>
    <property type="evidence" value="ECO:0007669"/>
    <property type="project" value="UniProtKB-UniRule"/>
</dbReference>
<evidence type="ECO:0000256" key="4">
    <source>
        <dbReference type="ARBA" id="ARBA00023163"/>
    </source>
</evidence>
<evidence type="ECO:0000256" key="7">
    <source>
        <dbReference type="PIRNR" id="PIRNR028763"/>
    </source>
</evidence>
<comment type="subcellular location">
    <subcellularLocation>
        <location evidence="1 7">Nucleus</location>
    </subcellularLocation>
</comment>
<evidence type="ECO:0000256" key="3">
    <source>
        <dbReference type="ARBA" id="ARBA00022478"/>
    </source>
</evidence>
<dbReference type="SUPFAM" id="SSF46785">
    <property type="entry name" value="Winged helix' DNA-binding domain"/>
    <property type="match status" value="2"/>
</dbReference>
<comment type="similarity">
    <text evidence="2 7">Belongs to the eukaryotic RPC34/RPC39 RNA polymerase subunit family.</text>
</comment>
<dbReference type="RefSeq" id="XP_047738368.1">
    <property type="nucleotide sequence ID" value="XM_047882412.1"/>
</dbReference>
<evidence type="ECO:0000313" key="8">
    <source>
        <dbReference type="Proteomes" id="UP000694843"/>
    </source>
</evidence>
<dbReference type="Pfam" id="PF05158">
    <property type="entry name" value="RNA_pol_Rpc34"/>
    <property type="match status" value="1"/>
</dbReference>
<dbReference type="GO" id="GO:0005654">
    <property type="term" value="C:nucleoplasm"/>
    <property type="evidence" value="ECO:0007669"/>
    <property type="project" value="UniProtKB-ARBA"/>
</dbReference>
<dbReference type="RefSeq" id="XP_018021916.1">
    <property type="nucleotide sequence ID" value="XM_018166427.2"/>
</dbReference>
<dbReference type="FunFam" id="1.10.10.10:FF:000237">
    <property type="entry name" value="DNA-directed RNA polymerase III subunit RPC6"/>
    <property type="match status" value="1"/>
</dbReference>
<organism evidence="8 10">
    <name type="scientific">Hyalella azteca</name>
    <name type="common">Amphipod</name>
    <dbReference type="NCBI Taxonomy" id="294128"/>
    <lineage>
        <taxon>Eukaryota</taxon>
        <taxon>Metazoa</taxon>
        <taxon>Ecdysozoa</taxon>
        <taxon>Arthropoda</taxon>
        <taxon>Crustacea</taxon>
        <taxon>Multicrustacea</taxon>
        <taxon>Malacostraca</taxon>
        <taxon>Eumalacostraca</taxon>
        <taxon>Peracarida</taxon>
        <taxon>Amphipoda</taxon>
        <taxon>Senticaudata</taxon>
        <taxon>Talitrida</taxon>
        <taxon>Talitroidea</taxon>
        <taxon>Hyalellidae</taxon>
        <taxon>Hyalella</taxon>
    </lineage>
</organism>
<dbReference type="InterPro" id="IPR007832">
    <property type="entry name" value="RNA_pol_Rpc34"/>
</dbReference>
<gene>
    <name evidence="9 10 11 12" type="primary">LOC108678085</name>
</gene>
<dbReference type="KEGG" id="hazt:108678085"/>
<dbReference type="Gene3D" id="1.10.10.10">
    <property type="entry name" value="Winged helix-like DNA-binding domain superfamily/Winged helix DNA-binding domain"/>
    <property type="match status" value="2"/>
</dbReference>
<dbReference type="RefSeq" id="XP_018021917.1">
    <property type="nucleotide sequence ID" value="XM_018166428.2"/>
</dbReference>
<dbReference type="FunFam" id="1.10.10.10:FF:000116">
    <property type="entry name" value="DNA-directed RNA polymerase III subunit RPC6"/>
    <property type="match status" value="1"/>
</dbReference>
<name>A0A8B7P7W7_HYAAZ</name>
<evidence type="ECO:0000256" key="2">
    <source>
        <dbReference type="ARBA" id="ARBA00011038"/>
    </source>
</evidence>
<dbReference type="InterPro" id="IPR016049">
    <property type="entry name" value="RNA_pol_Rpc34-like"/>
</dbReference>
<evidence type="ECO:0000313" key="10">
    <source>
        <dbReference type="RefSeq" id="XP_018021917.1"/>
    </source>
</evidence>
<dbReference type="InterPro" id="IPR036388">
    <property type="entry name" value="WH-like_DNA-bd_sf"/>
</dbReference>